<feature type="transmembrane region" description="Helical" evidence="2">
    <location>
        <begin position="90"/>
        <end position="111"/>
    </location>
</feature>
<organism evidence="3 4">
    <name type="scientific">Allorhodopirellula heiligendammensis</name>
    <dbReference type="NCBI Taxonomy" id="2714739"/>
    <lineage>
        <taxon>Bacteria</taxon>
        <taxon>Pseudomonadati</taxon>
        <taxon>Planctomycetota</taxon>
        <taxon>Planctomycetia</taxon>
        <taxon>Pirellulales</taxon>
        <taxon>Pirellulaceae</taxon>
        <taxon>Allorhodopirellula</taxon>
    </lineage>
</organism>
<gene>
    <name evidence="3" type="ORF">Poly21_36520</name>
</gene>
<feature type="compositionally biased region" description="Basic and acidic residues" evidence="1">
    <location>
        <begin position="1"/>
        <end position="10"/>
    </location>
</feature>
<dbReference type="Proteomes" id="UP000319908">
    <property type="component" value="Unassembled WGS sequence"/>
</dbReference>
<dbReference type="EMBL" id="SJPU01000002">
    <property type="protein sequence ID" value="TWU16447.1"/>
    <property type="molecule type" value="Genomic_DNA"/>
</dbReference>
<evidence type="ECO:0000256" key="2">
    <source>
        <dbReference type="SAM" id="Phobius"/>
    </source>
</evidence>
<keyword evidence="2" id="KW-0812">Transmembrane</keyword>
<comment type="caution">
    <text evidence="3">The sequence shown here is derived from an EMBL/GenBank/DDBJ whole genome shotgun (WGS) entry which is preliminary data.</text>
</comment>
<keyword evidence="4" id="KW-1185">Reference proteome</keyword>
<keyword evidence="2" id="KW-0472">Membrane</keyword>
<name>A0A5C6BXR1_9BACT</name>
<keyword evidence="2" id="KW-1133">Transmembrane helix</keyword>
<evidence type="ECO:0000256" key="1">
    <source>
        <dbReference type="SAM" id="MobiDB-lite"/>
    </source>
</evidence>
<protein>
    <submittedName>
        <fullName evidence="3">Uncharacterized protein</fullName>
    </submittedName>
</protein>
<feature type="compositionally biased region" description="Low complexity" evidence="1">
    <location>
        <begin position="11"/>
        <end position="20"/>
    </location>
</feature>
<evidence type="ECO:0000313" key="4">
    <source>
        <dbReference type="Proteomes" id="UP000319908"/>
    </source>
</evidence>
<feature type="transmembrane region" description="Helical" evidence="2">
    <location>
        <begin position="118"/>
        <end position="137"/>
    </location>
</feature>
<feature type="transmembrane region" description="Helical" evidence="2">
    <location>
        <begin position="143"/>
        <end position="163"/>
    </location>
</feature>
<sequence>MGRGGDDRETSIISESTCSEPPFCVAMPNNRKQSRIRSPQPPRGDSPGGGARGTSRRYLAGAAAGACLLCAVIAKLTGGLEYLSGSASTSGFMIASLTRIGLVFGAIWLAWDSLKRPARWLPPGLAVLGVIAIILVAAQPKLIIAALPLFGVVAVATSVLRVFRR</sequence>
<proteinExistence type="predicted"/>
<reference evidence="3 4" key="1">
    <citation type="journal article" date="2020" name="Antonie Van Leeuwenhoek">
        <title>Rhodopirellula heiligendammensis sp. nov., Rhodopirellula pilleata sp. nov., and Rhodopirellula solitaria sp. nov. isolated from natural or artificial marine surfaces in Northern Germany and California, USA, and emended description of the genus Rhodopirellula.</title>
        <authorList>
            <person name="Kallscheuer N."/>
            <person name="Wiegand S."/>
            <person name="Jogler M."/>
            <person name="Boedeker C."/>
            <person name="Peeters S.H."/>
            <person name="Rast P."/>
            <person name="Heuer A."/>
            <person name="Jetten M.S.M."/>
            <person name="Rohde M."/>
            <person name="Jogler C."/>
        </authorList>
    </citation>
    <scope>NUCLEOTIDE SEQUENCE [LARGE SCALE GENOMIC DNA]</scope>
    <source>
        <strain evidence="3 4">Poly21</strain>
    </source>
</reference>
<feature type="region of interest" description="Disordered" evidence="1">
    <location>
        <begin position="1"/>
        <end position="53"/>
    </location>
</feature>
<evidence type="ECO:0000313" key="3">
    <source>
        <dbReference type="EMBL" id="TWU16447.1"/>
    </source>
</evidence>
<feature type="transmembrane region" description="Helical" evidence="2">
    <location>
        <begin position="58"/>
        <end position="78"/>
    </location>
</feature>
<accession>A0A5C6BXR1</accession>
<dbReference type="AlphaFoldDB" id="A0A5C6BXR1"/>